<evidence type="ECO:0000313" key="1">
    <source>
        <dbReference type="EMBL" id="KAL0416575.1"/>
    </source>
</evidence>
<organism evidence="1">
    <name type="scientific">Sesamum latifolium</name>
    <dbReference type="NCBI Taxonomy" id="2727402"/>
    <lineage>
        <taxon>Eukaryota</taxon>
        <taxon>Viridiplantae</taxon>
        <taxon>Streptophyta</taxon>
        <taxon>Embryophyta</taxon>
        <taxon>Tracheophyta</taxon>
        <taxon>Spermatophyta</taxon>
        <taxon>Magnoliopsida</taxon>
        <taxon>eudicotyledons</taxon>
        <taxon>Gunneridae</taxon>
        <taxon>Pentapetalae</taxon>
        <taxon>asterids</taxon>
        <taxon>lamiids</taxon>
        <taxon>Lamiales</taxon>
        <taxon>Pedaliaceae</taxon>
        <taxon>Sesamum</taxon>
    </lineage>
</organism>
<reference evidence="1" key="1">
    <citation type="submission" date="2020-06" db="EMBL/GenBank/DDBJ databases">
        <authorList>
            <person name="Li T."/>
            <person name="Hu X."/>
            <person name="Zhang T."/>
            <person name="Song X."/>
            <person name="Zhang H."/>
            <person name="Dai N."/>
            <person name="Sheng W."/>
            <person name="Hou X."/>
            <person name="Wei L."/>
        </authorList>
    </citation>
    <scope>NUCLEOTIDE SEQUENCE</scope>
    <source>
        <strain evidence="1">KEN1</strain>
        <tissue evidence="1">Leaf</tissue>
    </source>
</reference>
<sequence>MKMLIRDLGLPLEKIDACENGCMLYRKDGIDLDYCKFCGEARDKPTSERNPNHKKTPYAILRYLPLTPRLQRLYASEATTEQIRRLPTNRRRGEIHASV</sequence>
<name>A0AAW2UGV1_9LAMI</name>
<dbReference type="EMBL" id="JACGWN010000012">
    <property type="protein sequence ID" value="KAL0416575.1"/>
    <property type="molecule type" value="Genomic_DNA"/>
</dbReference>
<protein>
    <submittedName>
        <fullName evidence="1">Uncharacterized protein</fullName>
    </submittedName>
</protein>
<reference evidence="1" key="2">
    <citation type="journal article" date="2024" name="Plant">
        <title>Genomic evolution and insights into agronomic trait innovations of Sesamum species.</title>
        <authorList>
            <person name="Miao H."/>
            <person name="Wang L."/>
            <person name="Qu L."/>
            <person name="Liu H."/>
            <person name="Sun Y."/>
            <person name="Le M."/>
            <person name="Wang Q."/>
            <person name="Wei S."/>
            <person name="Zheng Y."/>
            <person name="Lin W."/>
            <person name="Duan Y."/>
            <person name="Cao H."/>
            <person name="Xiong S."/>
            <person name="Wang X."/>
            <person name="Wei L."/>
            <person name="Li C."/>
            <person name="Ma Q."/>
            <person name="Ju M."/>
            <person name="Zhao R."/>
            <person name="Li G."/>
            <person name="Mu C."/>
            <person name="Tian Q."/>
            <person name="Mei H."/>
            <person name="Zhang T."/>
            <person name="Gao T."/>
            <person name="Zhang H."/>
        </authorList>
    </citation>
    <scope>NUCLEOTIDE SEQUENCE</scope>
    <source>
        <strain evidence="1">KEN1</strain>
    </source>
</reference>
<proteinExistence type="predicted"/>
<dbReference type="AlphaFoldDB" id="A0AAW2UGV1"/>
<dbReference type="PANTHER" id="PTHR10775">
    <property type="entry name" value="OS08G0208400 PROTEIN"/>
    <property type="match status" value="1"/>
</dbReference>
<gene>
    <name evidence="1" type="ORF">Slati_3489400</name>
</gene>
<accession>A0AAW2UGV1</accession>
<dbReference type="PANTHER" id="PTHR10775:SF188">
    <property type="entry name" value="TRANSPOSASE-ASSOCIATED DOMAIN-CONTAINING PROTEIN"/>
    <property type="match status" value="1"/>
</dbReference>
<comment type="caution">
    <text evidence="1">The sequence shown here is derived from an EMBL/GenBank/DDBJ whole genome shotgun (WGS) entry which is preliminary data.</text>
</comment>